<evidence type="ECO:0000313" key="2">
    <source>
        <dbReference type="Proteomes" id="UP001550739"/>
    </source>
</evidence>
<reference evidence="1 2" key="1">
    <citation type="submission" date="2024-06" db="EMBL/GenBank/DDBJ databases">
        <title>The Natural Products Discovery Center: Release of the First 8490 Sequenced Strains for Exploring Actinobacteria Biosynthetic Diversity.</title>
        <authorList>
            <person name="Kalkreuter E."/>
            <person name="Kautsar S.A."/>
            <person name="Yang D."/>
            <person name="Bader C.D."/>
            <person name="Teijaro C.N."/>
            <person name="Fluegel L."/>
            <person name="Davis C.M."/>
            <person name="Simpson J.R."/>
            <person name="Lauterbach L."/>
            <person name="Steele A.D."/>
            <person name="Gui C."/>
            <person name="Meng S."/>
            <person name="Li G."/>
            <person name="Viehrig K."/>
            <person name="Ye F."/>
            <person name="Su P."/>
            <person name="Kiefer A.F."/>
            <person name="Nichols A."/>
            <person name="Cepeda A.J."/>
            <person name="Yan W."/>
            <person name="Fan B."/>
            <person name="Jiang Y."/>
            <person name="Adhikari A."/>
            <person name="Zheng C.-J."/>
            <person name="Schuster L."/>
            <person name="Cowan T.M."/>
            <person name="Smanski M.J."/>
            <person name="Chevrette M.G."/>
            <person name="De Carvalho L.P.S."/>
            <person name="Shen B."/>
        </authorList>
    </citation>
    <scope>NUCLEOTIDE SEQUENCE [LARGE SCALE GENOMIC DNA]</scope>
    <source>
        <strain evidence="1 2">NPDC033843</strain>
    </source>
</reference>
<dbReference type="RefSeq" id="WP_334573682.1">
    <property type="nucleotide sequence ID" value="NZ_JBEZVE010000076.1"/>
</dbReference>
<dbReference type="EMBL" id="JBEZVE010000076">
    <property type="protein sequence ID" value="MEU3788105.1"/>
    <property type="molecule type" value="Genomic_DNA"/>
</dbReference>
<proteinExistence type="predicted"/>
<organism evidence="1 2">
    <name type="scientific">Streptomyces sp. 900129855</name>
    <dbReference type="NCBI Taxonomy" id="3155129"/>
    <lineage>
        <taxon>Bacteria</taxon>
        <taxon>Bacillati</taxon>
        <taxon>Actinomycetota</taxon>
        <taxon>Actinomycetes</taxon>
        <taxon>Kitasatosporales</taxon>
        <taxon>Streptomycetaceae</taxon>
        <taxon>Streptomyces</taxon>
    </lineage>
</organism>
<evidence type="ECO:0000313" key="1">
    <source>
        <dbReference type="EMBL" id="MEU3788105.1"/>
    </source>
</evidence>
<name>A0ABV3A0A9_9ACTN</name>
<sequence>MDLRKNPHRVEAAIGRVHARRLDRSQQLAVLAARSGRMPGSASAGV</sequence>
<gene>
    <name evidence="1" type="ORF">AB0E89_47770</name>
</gene>
<dbReference type="Proteomes" id="UP001550739">
    <property type="component" value="Unassembled WGS sequence"/>
</dbReference>
<protein>
    <submittedName>
        <fullName evidence="1">Uncharacterized protein</fullName>
    </submittedName>
</protein>
<accession>A0ABV3A0A9</accession>
<keyword evidence="2" id="KW-1185">Reference proteome</keyword>
<comment type="caution">
    <text evidence="1">The sequence shown here is derived from an EMBL/GenBank/DDBJ whole genome shotgun (WGS) entry which is preliminary data.</text>
</comment>